<dbReference type="EMBL" id="PKMF04000221">
    <property type="protein sequence ID" value="KAK7842406.1"/>
    <property type="molecule type" value="Genomic_DNA"/>
</dbReference>
<accession>A0AAW0KWM9</accession>
<evidence type="ECO:0000313" key="2">
    <source>
        <dbReference type="EMBL" id="KAK7842406.1"/>
    </source>
</evidence>
<name>A0AAW0KWM9_QUESU</name>
<protein>
    <submittedName>
        <fullName evidence="2">Uncharacterized protein</fullName>
    </submittedName>
</protein>
<keyword evidence="3" id="KW-1185">Reference proteome</keyword>
<dbReference type="AlphaFoldDB" id="A0AAW0KWM9"/>
<dbReference type="PANTHER" id="PTHR36410:SF1">
    <property type="entry name" value="EXPRESSED PROTEIN"/>
    <property type="match status" value="1"/>
</dbReference>
<feature type="region of interest" description="Disordered" evidence="1">
    <location>
        <begin position="99"/>
        <end position="193"/>
    </location>
</feature>
<evidence type="ECO:0000313" key="3">
    <source>
        <dbReference type="Proteomes" id="UP000237347"/>
    </source>
</evidence>
<sequence length="193" mass="21672">MSRCMARGPRSNTQTLLKHDSCAIAINVSPPRVSWFLIPCGKKFIILSACLYNYLSKSTIQRAINMNNAIRLTRTYPPTLLSVPLPQQKASGIRFRKITSMSTQPESKQNRDEVQKGLNPNQKTGDVMSHSFGDGYATRSDEEGFGGIYGEKQSFQKPQKDEPIHENHPAYDKTQGSEVKEKEKARHQTNANS</sequence>
<feature type="compositionally biased region" description="Basic and acidic residues" evidence="1">
    <location>
        <begin position="158"/>
        <end position="171"/>
    </location>
</feature>
<evidence type="ECO:0000256" key="1">
    <source>
        <dbReference type="SAM" id="MobiDB-lite"/>
    </source>
</evidence>
<reference evidence="2 3" key="1">
    <citation type="journal article" date="2018" name="Sci. Data">
        <title>The draft genome sequence of cork oak.</title>
        <authorList>
            <person name="Ramos A.M."/>
            <person name="Usie A."/>
            <person name="Barbosa P."/>
            <person name="Barros P.M."/>
            <person name="Capote T."/>
            <person name="Chaves I."/>
            <person name="Simoes F."/>
            <person name="Abreu I."/>
            <person name="Carrasquinho I."/>
            <person name="Faro C."/>
            <person name="Guimaraes J.B."/>
            <person name="Mendonca D."/>
            <person name="Nobrega F."/>
            <person name="Rodrigues L."/>
            <person name="Saibo N.J.M."/>
            <person name="Varela M.C."/>
            <person name="Egas C."/>
            <person name="Matos J."/>
            <person name="Miguel C.M."/>
            <person name="Oliveira M.M."/>
            <person name="Ricardo C.P."/>
            <person name="Goncalves S."/>
        </authorList>
    </citation>
    <scope>NUCLEOTIDE SEQUENCE [LARGE SCALE GENOMIC DNA]</scope>
    <source>
        <strain evidence="3">cv. HL8</strain>
    </source>
</reference>
<gene>
    <name evidence="2" type="ORF">CFP56_013999</name>
</gene>
<organism evidence="2 3">
    <name type="scientific">Quercus suber</name>
    <name type="common">Cork oak</name>
    <dbReference type="NCBI Taxonomy" id="58331"/>
    <lineage>
        <taxon>Eukaryota</taxon>
        <taxon>Viridiplantae</taxon>
        <taxon>Streptophyta</taxon>
        <taxon>Embryophyta</taxon>
        <taxon>Tracheophyta</taxon>
        <taxon>Spermatophyta</taxon>
        <taxon>Magnoliopsida</taxon>
        <taxon>eudicotyledons</taxon>
        <taxon>Gunneridae</taxon>
        <taxon>Pentapetalae</taxon>
        <taxon>rosids</taxon>
        <taxon>fabids</taxon>
        <taxon>Fagales</taxon>
        <taxon>Fagaceae</taxon>
        <taxon>Quercus</taxon>
    </lineage>
</organism>
<dbReference type="PANTHER" id="PTHR36410">
    <property type="entry name" value="EXPRESSED PROTEIN"/>
    <property type="match status" value="1"/>
</dbReference>
<dbReference type="Proteomes" id="UP000237347">
    <property type="component" value="Unassembled WGS sequence"/>
</dbReference>
<comment type="caution">
    <text evidence="2">The sequence shown here is derived from an EMBL/GenBank/DDBJ whole genome shotgun (WGS) entry which is preliminary data.</text>
</comment>
<proteinExistence type="predicted"/>